<protein>
    <submittedName>
        <fullName evidence="4">Putative aga operon transcriptional repressor</fullName>
    </submittedName>
</protein>
<keyword evidence="3" id="KW-0804">Transcription</keyword>
<dbReference type="PROSITE" id="PS00894">
    <property type="entry name" value="HTH_DEOR_1"/>
    <property type="match status" value="1"/>
</dbReference>
<proteinExistence type="predicted"/>
<dbReference type="PANTHER" id="PTHR30363:SF44">
    <property type="entry name" value="AGA OPERON TRANSCRIPTIONAL REPRESSOR-RELATED"/>
    <property type="match status" value="1"/>
</dbReference>
<dbReference type="Pfam" id="PF08220">
    <property type="entry name" value="HTH_DeoR"/>
    <property type="match status" value="1"/>
</dbReference>
<dbReference type="GO" id="GO:0003677">
    <property type="term" value="F:DNA binding"/>
    <property type="evidence" value="ECO:0007669"/>
    <property type="project" value="UniProtKB-KW"/>
</dbReference>
<dbReference type="Pfam" id="PF00455">
    <property type="entry name" value="DeoRC"/>
    <property type="match status" value="1"/>
</dbReference>
<evidence type="ECO:0000256" key="1">
    <source>
        <dbReference type="ARBA" id="ARBA00023015"/>
    </source>
</evidence>
<dbReference type="Gene3D" id="3.40.50.1360">
    <property type="match status" value="1"/>
</dbReference>
<dbReference type="InterPro" id="IPR037171">
    <property type="entry name" value="NagB/RpiA_transferase-like"/>
</dbReference>
<dbReference type="PRINTS" id="PR00037">
    <property type="entry name" value="HTHLACR"/>
</dbReference>
<dbReference type="SUPFAM" id="SSF46785">
    <property type="entry name" value="Winged helix' DNA-binding domain"/>
    <property type="match status" value="1"/>
</dbReference>
<dbReference type="InterPro" id="IPR001034">
    <property type="entry name" value="DeoR_HTH"/>
</dbReference>
<dbReference type="InterPro" id="IPR018356">
    <property type="entry name" value="Tscrpt_reg_HTH_DeoR_CS"/>
</dbReference>
<keyword evidence="1" id="KW-0805">Transcription regulation</keyword>
<evidence type="ECO:0000256" key="2">
    <source>
        <dbReference type="ARBA" id="ARBA00023125"/>
    </source>
</evidence>
<name>A0A0B7HHC0_9FLAO</name>
<dbReference type="RefSeq" id="WP_042000819.1">
    <property type="nucleotide sequence ID" value="NZ_CP022382.1"/>
</dbReference>
<dbReference type="Proteomes" id="UP000044026">
    <property type="component" value="Unassembled WGS sequence"/>
</dbReference>
<evidence type="ECO:0000256" key="3">
    <source>
        <dbReference type="ARBA" id="ARBA00023163"/>
    </source>
</evidence>
<gene>
    <name evidence="4" type="ORF">CCAN12_720039</name>
</gene>
<organism evidence="4 5">
    <name type="scientific">Capnocytophaga canimorsus</name>
    <dbReference type="NCBI Taxonomy" id="28188"/>
    <lineage>
        <taxon>Bacteria</taxon>
        <taxon>Pseudomonadati</taxon>
        <taxon>Bacteroidota</taxon>
        <taxon>Flavobacteriia</taxon>
        <taxon>Flavobacteriales</taxon>
        <taxon>Flavobacteriaceae</taxon>
        <taxon>Capnocytophaga</taxon>
    </lineage>
</organism>
<dbReference type="PROSITE" id="PS51000">
    <property type="entry name" value="HTH_DEOR_2"/>
    <property type="match status" value="1"/>
</dbReference>
<dbReference type="Gene3D" id="1.10.10.10">
    <property type="entry name" value="Winged helix-like DNA-binding domain superfamily/Winged helix DNA-binding domain"/>
    <property type="match status" value="1"/>
</dbReference>
<dbReference type="SUPFAM" id="SSF100950">
    <property type="entry name" value="NagB/RpiA/CoA transferase-like"/>
    <property type="match status" value="1"/>
</dbReference>
<dbReference type="InterPro" id="IPR050313">
    <property type="entry name" value="Carb_Metab_HTH_regulators"/>
</dbReference>
<dbReference type="EMBL" id="CDOE01000070">
    <property type="protein sequence ID" value="CEN38064.1"/>
    <property type="molecule type" value="Genomic_DNA"/>
</dbReference>
<dbReference type="GeneID" id="69580738"/>
<dbReference type="SMART" id="SM00420">
    <property type="entry name" value="HTH_DEOR"/>
    <property type="match status" value="1"/>
</dbReference>
<reference evidence="4 5" key="1">
    <citation type="submission" date="2015-01" db="EMBL/GenBank/DDBJ databases">
        <authorList>
            <person name="Xiang T."/>
            <person name="Song Y."/>
            <person name="Huang L."/>
            <person name="Wang B."/>
            <person name="Wu P."/>
        </authorList>
    </citation>
    <scope>NUCLEOTIDE SEQUENCE [LARGE SCALE GENOMIC DNA]</scope>
    <source>
        <strain evidence="4 5">Cc12</strain>
    </source>
</reference>
<dbReference type="PANTHER" id="PTHR30363">
    <property type="entry name" value="HTH-TYPE TRANSCRIPTIONAL REGULATOR SRLR-RELATED"/>
    <property type="match status" value="1"/>
</dbReference>
<keyword evidence="2" id="KW-0238">DNA-binding</keyword>
<accession>A0A0B7HHC0</accession>
<dbReference type="GO" id="GO:0003700">
    <property type="term" value="F:DNA-binding transcription factor activity"/>
    <property type="evidence" value="ECO:0007669"/>
    <property type="project" value="InterPro"/>
</dbReference>
<dbReference type="SMART" id="SM01134">
    <property type="entry name" value="DeoRC"/>
    <property type="match status" value="1"/>
</dbReference>
<sequence length="255" mass="28671">MKILNERQQKILERLETKKYISVNELGESLNVSLVTIRKDLTILEEAGYLYRTHGGASKQARYAFEQDVFEKESIHVEEKMKIATKAMEFIHESDFIIISSGTTMHFLARMLNHYEDLTILTPSMRVALELCKQKNINIVHLGGEVRKSSTSTMGVLAEETLHNFSCNTLFLSVEGIDLEQGISTTNAGEAHLNKMMMNRADKTIVLADASKMHKIGFGIISDIEKIDMLITDSKADRSFLEALESKGVEVVIVS</sequence>
<dbReference type="InterPro" id="IPR036390">
    <property type="entry name" value="WH_DNA-bd_sf"/>
</dbReference>
<dbReference type="InterPro" id="IPR036388">
    <property type="entry name" value="WH-like_DNA-bd_sf"/>
</dbReference>
<evidence type="ECO:0000313" key="5">
    <source>
        <dbReference type="Proteomes" id="UP000044026"/>
    </source>
</evidence>
<evidence type="ECO:0000313" key="4">
    <source>
        <dbReference type="EMBL" id="CEN38064.1"/>
    </source>
</evidence>
<dbReference type="AlphaFoldDB" id="A0A0B7HHC0"/>
<dbReference type="InterPro" id="IPR014036">
    <property type="entry name" value="DeoR-like_C"/>
</dbReference>